<dbReference type="Gene3D" id="3.20.20.100">
    <property type="entry name" value="NADP-dependent oxidoreductase domain"/>
    <property type="match status" value="1"/>
</dbReference>
<protein>
    <recommendedName>
        <fullName evidence="1">NADP-dependent oxidoreductase domain-containing protein</fullName>
    </recommendedName>
</protein>
<dbReference type="InterPro" id="IPR023210">
    <property type="entry name" value="NADP_OxRdtase_dom"/>
</dbReference>
<feature type="domain" description="NADP-dependent oxidoreductase" evidence="1">
    <location>
        <begin position="1"/>
        <end position="51"/>
    </location>
</feature>
<dbReference type="AlphaFoldDB" id="A0A1L9BCQ7"/>
<evidence type="ECO:0000313" key="3">
    <source>
        <dbReference type="Proteomes" id="UP000182229"/>
    </source>
</evidence>
<dbReference type="EMBL" id="MPIN01000003">
    <property type="protein sequence ID" value="OJH40044.1"/>
    <property type="molecule type" value="Genomic_DNA"/>
</dbReference>
<evidence type="ECO:0000259" key="1">
    <source>
        <dbReference type="Pfam" id="PF00248"/>
    </source>
</evidence>
<sequence>MVVATKAGLVRTGPHEWHPVGAPKYLRQELELSLRRLKLERIGLYQLHRIDWVLALVGG</sequence>
<dbReference type="Pfam" id="PF00248">
    <property type="entry name" value="Aldo_ket_red"/>
    <property type="match status" value="1"/>
</dbReference>
<dbReference type="Proteomes" id="UP000182229">
    <property type="component" value="Unassembled WGS sequence"/>
</dbReference>
<dbReference type="InterPro" id="IPR036812">
    <property type="entry name" value="NAD(P)_OxRdtase_dom_sf"/>
</dbReference>
<name>A0A1L9BCQ7_9BACT</name>
<keyword evidence="3" id="KW-1185">Reference proteome</keyword>
<dbReference type="STRING" id="83449.BON30_13325"/>
<reference evidence="2 3" key="2">
    <citation type="submission" date="2016-12" db="EMBL/GenBank/DDBJ databases">
        <title>Draft Genome Sequence of Cystobacter ferrugineus Strain Cbfe23.</title>
        <authorList>
            <person name="Akbar S."/>
            <person name="Dowd S.E."/>
            <person name="Stevens D.C."/>
        </authorList>
    </citation>
    <scope>NUCLEOTIDE SEQUENCE [LARGE SCALE GENOMIC DNA]</scope>
    <source>
        <strain evidence="2 3">Cbfe23</strain>
    </source>
</reference>
<accession>A0A1L9BCQ7</accession>
<proteinExistence type="predicted"/>
<organism evidence="2 3">
    <name type="scientific">Cystobacter ferrugineus</name>
    <dbReference type="NCBI Taxonomy" id="83449"/>
    <lineage>
        <taxon>Bacteria</taxon>
        <taxon>Pseudomonadati</taxon>
        <taxon>Myxococcota</taxon>
        <taxon>Myxococcia</taxon>
        <taxon>Myxococcales</taxon>
        <taxon>Cystobacterineae</taxon>
        <taxon>Archangiaceae</taxon>
        <taxon>Cystobacter</taxon>
    </lineage>
</organism>
<evidence type="ECO:0000313" key="2">
    <source>
        <dbReference type="EMBL" id="OJH40044.1"/>
    </source>
</evidence>
<comment type="caution">
    <text evidence="2">The sequence shown here is derived from an EMBL/GenBank/DDBJ whole genome shotgun (WGS) entry which is preliminary data.</text>
</comment>
<gene>
    <name evidence="2" type="ORF">BON30_13325</name>
</gene>
<reference evidence="3" key="1">
    <citation type="submission" date="2016-11" db="EMBL/GenBank/DDBJ databases">
        <authorList>
            <person name="Shukria A."/>
            <person name="Stevens D.C."/>
        </authorList>
    </citation>
    <scope>NUCLEOTIDE SEQUENCE [LARGE SCALE GENOMIC DNA]</scope>
    <source>
        <strain evidence="3">Cbfe23</strain>
    </source>
</reference>
<dbReference type="SUPFAM" id="SSF51430">
    <property type="entry name" value="NAD(P)-linked oxidoreductase"/>
    <property type="match status" value="1"/>
</dbReference>